<dbReference type="InterPro" id="IPR020555">
    <property type="entry name" value="MECDP_synthase_CS"/>
</dbReference>
<dbReference type="HAMAP" id="MF_00108">
    <property type="entry name" value="IspD"/>
    <property type="match status" value="1"/>
</dbReference>
<name>A0A2M9G6S0_9PROT</name>
<sequence>MNCAALIVAAGRGRRLGGSLPKQYLPLGEGAVLRHTVKAFLGHPEIGAVRVVIGAEDRALYESAVGDLELEPPVTGGAERQDSVRLGLQALRDFAPERVLIHDAARPFVSRKLIDAVLAGLAGADGALPALAVSDSLKRISGEVIAEDVDRAGLVRAQTPQGFRFDTILAAHEAAAGQALTDDVAVARMYGIDVVTVQGEEDNFKITTAGDLARARGLLAGRAAASRSSHVYRTGNGFDVHRYAAGRPMVVCGIEIPHDRGLAGHSDADVGLHAITDAVLGAIADGDIGDHFPPGDPQWRGASSDRFLRFAADRVRQRGGEIVAVDVTLICETPKMKPHREAMRACIAAIAAIPTDRVSVKATTTEKLGFTGRGEGMAAQATATVALPAGTTG</sequence>
<dbReference type="HAMAP" id="MF_00107">
    <property type="entry name" value="IspF"/>
    <property type="match status" value="1"/>
</dbReference>
<comment type="cofactor">
    <cofactor evidence="3 14">
        <name>a divalent metal cation</name>
        <dbReference type="ChEBI" id="CHEBI:60240"/>
    </cofactor>
</comment>
<feature type="binding site" evidence="14">
    <location>
        <position position="373"/>
    </location>
    <ligand>
        <name>4-CDP-2-C-methyl-D-erythritol 2-phosphate</name>
        <dbReference type="ChEBI" id="CHEBI:57919"/>
    </ligand>
</feature>
<dbReference type="InterPro" id="IPR003526">
    <property type="entry name" value="MECDP_synthase"/>
</dbReference>
<dbReference type="NCBIfam" id="TIGR00453">
    <property type="entry name" value="ispD"/>
    <property type="match status" value="1"/>
</dbReference>
<evidence type="ECO:0000256" key="12">
    <source>
        <dbReference type="ARBA" id="ARBA00023239"/>
    </source>
</evidence>
<keyword evidence="13 14" id="KW-0511">Multifunctional enzyme</keyword>
<reference evidence="16 17" key="1">
    <citation type="submission" date="2017-11" db="EMBL/GenBank/DDBJ databases">
        <title>Draft genome sequence of Rhizobiales bacterium SY3-13.</title>
        <authorList>
            <person name="Sun C."/>
        </authorList>
    </citation>
    <scope>NUCLEOTIDE SEQUENCE [LARGE SCALE GENOMIC DNA]</scope>
    <source>
        <strain evidence="16 17">SY3-13</strain>
    </source>
</reference>
<dbReference type="InterPro" id="IPR001228">
    <property type="entry name" value="IspD"/>
</dbReference>
<dbReference type="Proteomes" id="UP000229498">
    <property type="component" value="Unassembled WGS sequence"/>
</dbReference>
<comment type="pathway">
    <text evidence="5 14">Isoprenoid biosynthesis; isopentenyl diphosphate biosynthesis via DXP pathway; isopentenyl diphosphate from 1-deoxy-D-xylulose 5-phosphate: step 2/6.</text>
</comment>
<evidence type="ECO:0000256" key="4">
    <source>
        <dbReference type="ARBA" id="ARBA00004709"/>
    </source>
</evidence>
<dbReference type="PROSITE" id="PS01350">
    <property type="entry name" value="ISPF"/>
    <property type="match status" value="1"/>
</dbReference>
<feature type="binding site" evidence="14">
    <location>
        <position position="239"/>
    </location>
    <ligand>
        <name>a divalent metal cation</name>
        <dbReference type="ChEBI" id="CHEBI:60240"/>
    </ligand>
</feature>
<keyword evidence="9 14" id="KW-0548">Nucleotidyltransferase</keyword>
<evidence type="ECO:0000313" key="16">
    <source>
        <dbReference type="EMBL" id="PJK31415.1"/>
    </source>
</evidence>
<dbReference type="CDD" id="cd00554">
    <property type="entry name" value="MECDP_synthase"/>
    <property type="match status" value="1"/>
</dbReference>
<dbReference type="InterPro" id="IPR026596">
    <property type="entry name" value="IspD/F"/>
</dbReference>
<comment type="similarity">
    <text evidence="14">In the N-terminal section; belongs to the IspD/TarI cytidylyltransferase family. IspD subfamily.</text>
</comment>
<evidence type="ECO:0000256" key="5">
    <source>
        <dbReference type="ARBA" id="ARBA00004787"/>
    </source>
</evidence>
<evidence type="ECO:0000256" key="7">
    <source>
        <dbReference type="ARBA" id="ARBA00009789"/>
    </source>
</evidence>
<dbReference type="EC" id="4.6.1.12" evidence="14"/>
<feature type="region of interest" description="2-C-methyl-D-erythritol 4-phosphate cytidylyltransferase" evidence="14">
    <location>
        <begin position="1"/>
        <end position="231"/>
    </location>
</feature>
<dbReference type="GO" id="GO:0019288">
    <property type="term" value="P:isopentenyl diphosphate biosynthetic process, methylerythritol 4-phosphate pathway"/>
    <property type="evidence" value="ECO:0007669"/>
    <property type="project" value="UniProtKB-UniRule"/>
</dbReference>
<comment type="similarity">
    <text evidence="6">Belongs to the IspF family.</text>
</comment>
<evidence type="ECO:0000256" key="11">
    <source>
        <dbReference type="ARBA" id="ARBA00023229"/>
    </source>
</evidence>
<dbReference type="SUPFAM" id="SSF53448">
    <property type="entry name" value="Nucleotide-diphospho-sugar transferases"/>
    <property type="match status" value="1"/>
</dbReference>
<feature type="site" description="Positions MEP for the nucleophilic attack" evidence="14">
    <location>
        <position position="205"/>
    </location>
</feature>
<comment type="function">
    <text evidence="14">Bifunctional enzyme that catalyzes the formation of 4-diphosphocytidyl-2-C-methyl-D-erythritol from CTP and 2-C-methyl-D-erythritol 4-phosphate (MEP) (IspD), and catalyzes the conversion of 4-diphosphocytidyl-2-C-methyl-D-erythritol 2-phosphate (CDP-ME2P) to 2-C-methyl-D-erythritol 2,4-cyclodiphosphate (ME-CPP) with a corresponding release of cytidine 5-monophosphate (CMP) (IspF).</text>
</comment>
<keyword evidence="17" id="KW-1185">Reference proteome</keyword>
<evidence type="ECO:0000256" key="10">
    <source>
        <dbReference type="ARBA" id="ARBA00022723"/>
    </source>
</evidence>
<dbReference type="PANTHER" id="PTHR43181">
    <property type="entry name" value="2-C-METHYL-D-ERYTHRITOL 2,4-CYCLODIPHOSPHATE SYNTHASE, CHLOROPLASTIC"/>
    <property type="match status" value="1"/>
</dbReference>
<comment type="catalytic activity">
    <reaction evidence="2 14">
        <text>2-C-methyl-D-erythritol 4-phosphate + CTP + H(+) = 4-CDP-2-C-methyl-D-erythritol + diphosphate</text>
        <dbReference type="Rhea" id="RHEA:13429"/>
        <dbReference type="ChEBI" id="CHEBI:15378"/>
        <dbReference type="ChEBI" id="CHEBI:33019"/>
        <dbReference type="ChEBI" id="CHEBI:37563"/>
        <dbReference type="ChEBI" id="CHEBI:57823"/>
        <dbReference type="ChEBI" id="CHEBI:58262"/>
        <dbReference type="EC" id="2.7.7.60"/>
    </reaction>
</comment>
<dbReference type="InterPro" id="IPR036571">
    <property type="entry name" value="MECDP_synthase_sf"/>
</dbReference>
<dbReference type="CDD" id="cd02516">
    <property type="entry name" value="CDP-ME_synthetase"/>
    <property type="match status" value="1"/>
</dbReference>
<evidence type="ECO:0000256" key="9">
    <source>
        <dbReference type="ARBA" id="ARBA00022695"/>
    </source>
</evidence>
<comment type="caution">
    <text evidence="14">Lacks conserved residue(s) required for the propagation of feature annotation.</text>
</comment>
<feature type="binding site" evidence="14">
    <location>
        <begin position="265"/>
        <end position="266"/>
    </location>
    <ligand>
        <name>4-CDP-2-C-methyl-D-erythritol 2-phosphate</name>
        <dbReference type="ChEBI" id="CHEBI:57919"/>
    </ligand>
</feature>
<evidence type="ECO:0000256" key="3">
    <source>
        <dbReference type="ARBA" id="ARBA00001968"/>
    </source>
</evidence>
<keyword evidence="8 14" id="KW-0808">Transferase</keyword>
<feature type="site" description="Transition state stabilizer" evidence="14">
    <location>
        <position position="265"/>
    </location>
</feature>
<dbReference type="NCBIfam" id="NF006899">
    <property type="entry name" value="PRK09382.1"/>
    <property type="match status" value="1"/>
</dbReference>
<dbReference type="GO" id="GO:0050518">
    <property type="term" value="F:2-C-methyl-D-erythritol 4-phosphate cytidylyltransferase activity"/>
    <property type="evidence" value="ECO:0007669"/>
    <property type="project" value="UniProtKB-UniRule"/>
</dbReference>
<dbReference type="FunFam" id="3.90.550.10:FF:000003">
    <property type="entry name" value="2-C-methyl-D-erythritol 4-phosphate cytidylyltransferase"/>
    <property type="match status" value="1"/>
</dbReference>
<dbReference type="PANTHER" id="PTHR43181:SF1">
    <property type="entry name" value="2-C-METHYL-D-ERYTHRITOL 2,4-CYCLODIPHOSPHATE SYNTHASE, CHLOROPLASTIC"/>
    <property type="match status" value="1"/>
</dbReference>
<feature type="region of interest" description="2-C-methyl-D-erythritol 2,4-cyclodiphosphate synthase" evidence="14">
    <location>
        <begin position="233"/>
        <end position="393"/>
    </location>
</feature>
<accession>A0A2M9G6S0</accession>
<dbReference type="EMBL" id="PHIG01000005">
    <property type="protein sequence ID" value="PJK31415.1"/>
    <property type="molecule type" value="Genomic_DNA"/>
</dbReference>
<dbReference type="InterPro" id="IPR018294">
    <property type="entry name" value="ISPD_synthase_CS"/>
</dbReference>
<feature type="binding site" evidence="14">
    <location>
        <position position="273"/>
    </location>
    <ligand>
        <name>a divalent metal cation</name>
        <dbReference type="ChEBI" id="CHEBI:60240"/>
    </ligand>
</feature>
<feature type="domain" description="2-C-methyl-D-erythritol 2,4-cyclodiphosphate synthase" evidence="15">
    <location>
        <begin position="233"/>
        <end position="385"/>
    </location>
</feature>
<organism evidence="16 17">
    <name type="scientific">Minwuia thermotolerans</name>
    <dbReference type="NCBI Taxonomy" id="2056226"/>
    <lineage>
        <taxon>Bacteria</taxon>
        <taxon>Pseudomonadati</taxon>
        <taxon>Pseudomonadota</taxon>
        <taxon>Alphaproteobacteria</taxon>
        <taxon>Minwuiales</taxon>
        <taxon>Minwuiaceae</taxon>
        <taxon>Minwuia</taxon>
    </lineage>
</organism>
<dbReference type="InterPro" id="IPR034683">
    <property type="entry name" value="IspD/TarI"/>
</dbReference>
<feature type="binding site" evidence="14">
    <location>
        <position position="241"/>
    </location>
    <ligand>
        <name>a divalent metal cation</name>
        <dbReference type="ChEBI" id="CHEBI:60240"/>
    </ligand>
</feature>
<evidence type="ECO:0000259" key="15">
    <source>
        <dbReference type="Pfam" id="PF02542"/>
    </source>
</evidence>
<dbReference type="UniPathway" id="UPA00056">
    <property type="reaction ID" value="UER00093"/>
</dbReference>
<feature type="site" description="Positions MEP for the nucleophilic attack" evidence="14">
    <location>
        <position position="151"/>
    </location>
</feature>
<comment type="pathway">
    <text evidence="4 14">Isoprenoid biosynthesis; isopentenyl diphosphate biosynthesis via DXP pathway; isopentenyl diphosphate from 1-deoxy-D-xylulose 5-phosphate: step 4/6.</text>
</comment>
<dbReference type="NCBIfam" id="TIGR00151">
    <property type="entry name" value="ispF"/>
    <property type="match status" value="1"/>
</dbReference>
<dbReference type="GO" id="GO:0016114">
    <property type="term" value="P:terpenoid biosynthetic process"/>
    <property type="evidence" value="ECO:0007669"/>
    <property type="project" value="InterPro"/>
</dbReference>
<gene>
    <name evidence="14 16" type="primary">ispDF</name>
    <name evidence="16" type="ORF">CVT23_01690</name>
</gene>
<evidence type="ECO:0000256" key="1">
    <source>
        <dbReference type="ARBA" id="ARBA00000200"/>
    </source>
</evidence>
<dbReference type="Pfam" id="PF01128">
    <property type="entry name" value="IspD"/>
    <property type="match status" value="1"/>
</dbReference>
<dbReference type="RefSeq" id="WP_109793841.1">
    <property type="nucleotide sequence ID" value="NZ_PHIG01000005.1"/>
</dbReference>
<dbReference type="PROSITE" id="PS01295">
    <property type="entry name" value="ISPD"/>
    <property type="match status" value="1"/>
</dbReference>
<feature type="binding site" evidence="14">
    <location>
        <begin position="239"/>
        <end position="241"/>
    </location>
    <ligand>
        <name>4-CDP-2-C-methyl-D-erythritol 2-phosphate</name>
        <dbReference type="ChEBI" id="CHEBI:57919"/>
    </ligand>
</feature>
<dbReference type="InterPro" id="IPR029044">
    <property type="entry name" value="Nucleotide-diphossugar_trans"/>
</dbReference>
<evidence type="ECO:0000256" key="6">
    <source>
        <dbReference type="ARBA" id="ARBA00008480"/>
    </source>
</evidence>
<comment type="similarity">
    <text evidence="14">In the C-terminal section; belongs to the IspF family.</text>
</comment>
<dbReference type="SUPFAM" id="SSF69765">
    <property type="entry name" value="IpsF-like"/>
    <property type="match status" value="1"/>
</dbReference>
<proteinExistence type="inferred from homology"/>
<dbReference type="Gene3D" id="3.90.550.10">
    <property type="entry name" value="Spore Coat Polysaccharide Biosynthesis Protein SpsA, Chain A"/>
    <property type="match status" value="1"/>
</dbReference>
<evidence type="ECO:0000313" key="17">
    <source>
        <dbReference type="Proteomes" id="UP000229498"/>
    </source>
</evidence>
<keyword evidence="11 14" id="KW-0414">Isoprene biosynthesis</keyword>
<dbReference type="GO" id="GO:0008685">
    <property type="term" value="F:2-C-methyl-D-erythritol 2,4-cyclodiphosphate synthase activity"/>
    <property type="evidence" value="ECO:0007669"/>
    <property type="project" value="UniProtKB-UniRule"/>
</dbReference>
<protein>
    <recommendedName>
        <fullName evidence="14">Bifunctional enzyme IspD/IspF</fullName>
    </recommendedName>
    <domain>
        <recommendedName>
            <fullName evidence="14">2-C-methyl-D-erythritol 4-phosphate cytidylyltransferase</fullName>
            <ecNumber evidence="14">2.7.7.60</ecNumber>
        </recommendedName>
        <alternativeName>
            <fullName evidence="14">4-diphosphocytidyl-2C-methyl-D-erythritol synthase</fullName>
        </alternativeName>
        <alternativeName>
            <fullName evidence="14">MEP cytidylyltransferase</fullName>
            <shortName evidence="14">MCT</shortName>
        </alternativeName>
    </domain>
    <domain>
        <recommendedName>
            <fullName evidence="14">2-C-methyl-D-erythritol 2,4-cyclodiphosphate synthase</fullName>
            <shortName evidence="14">MECDP-synthase</shortName>
            <shortName evidence="14">MECPP-synthase</shortName>
            <shortName evidence="14">MECPS</shortName>
            <ecNumber evidence="14">4.6.1.12</ecNumber>
        </recommendedName>
    </domain>
</protein>
<feature type="site" description="Transition state stabilizer" evidence="14">
    <location>
        <position position="22"/>
    </location>
</feature>
<feature type="site" description="Transition state stabilizer" evidence="14">
    <location>
        <position position="364"/>
    </location>
</feature>
<evidence type="ECO:0000256" key="14">
    <source>
        <dbReference type="HAMAP-Rule" id="MF_01520"/>
    </source>
</evidence>
<comment type="catalytic activity">
    <reaction evidence="1 14">
        <text>4-CDP-2-C-methyl-D-erythritol 2-phosphate = 2-C-methyl-D-erythritol 2,4-cyclic diphosphate + CMP</text>
        <dbReference type="Rhea" id="RHEA:23864"/>
        <dbReference type="ChEBI" id="CHEBI:57919"/>
        <dbReference type="ChEBI" id="CHEBI:58483"/>
        <dbReference type="ChEBI" id="CHEBI:60377"/>
        <dbReference type="EC" id="4.6.1.12"/>
    </reaction>
</comment>
<comment type="caution">
    <text evidence="16">The sequence shown here is derived from an EMBL/GenBank/DDBJ whole genome shotgun (WGS) entry which is preliminary data.</text>
</comment>
<comment type="similarity">
    <text evidence="7">Belongs to the IspD/TarI cytidylyltransferase family. IspD subfamily.</text>
</comment>
<dbReference type="Gene3D" id="3.30.1330.50">
    <property type="entry name" value="2-C-methyl-D-erythritol 2,4-cyclodiphosphate synthase"/>
    <property type="match status" value="1"/>
</dbReference>
<feature type="binding site" evidence="14">
    <location>
        <begin position="363"/>
        <end position="366"/>
    </location>
    <ligand>
        <name>4-CDP-2-C-methyl-D-erythritol 2-phosphate</name>
        <dbReference type="ChEBI" id="CHEBI:57919"/>
    </ligand>
</feature>
<dbReference type="AlphaFoldDB" id="A0A2M9G6S0"/>
<keyword evidence="12 14" id="KW-0456">Lyase</keyword>
<evidence type="ECO:0000256" key="13">
    <source>
        <dbReference type="ARBA" id="ARBA00023268"/>
    </source>
</evidence>
<dbReference type="EC" id="2.7.7.60" evidence="14"/>
<dbReference type="OrthoDB" id="9804336at2"/>
<dbReference type="GO" id="GO:0046872">
    <property type="term" value="F:metal ion binding"/>
    <property type="evidence" value="ECO:0007669"/>
    <property type="project" value="UniProtKB-KW"/>
</dbReference>
<feature type="site" description="Transition state stabilizer" evidence="14">
    <location>
        <position position="15"/>
    </location>
</feature>
<evidence type="ECO:0000256" key="2">
    <source>
        <dbReference type="ARBA" id="ARBA00001282"/>
    </source>
</evidence>
<feature type="binding site" evidence="14">
    <location>
        <position position="370"/>
    </location>
    <ligand>
        <name>4-CDP-2-C-methyl-D-erythritol 2-phosphate</name>
        <dbReference type="ChEBI" id="CHEBI:57919"/>
    </ligand>
</feature>
<feature type="binding site" evidence="14">
    <location>
        <begin position="287"/>
        <end position="289"/>
    </location>
    <ligand>
        <name>4-CDP-2-C-methyl-D-erythritol 2-phosphate</name>
        <dbReference type="ChEBI" id="CHEBI:57919"/>
    </ligand>
</feature>
<evidence type="ECO:0000256" key="8">
    <source>
        <dbReference type="ARBA" id="ARBA00022679"/>
    </source>
</evidence>
<dbReference type="Pfam" id="PF02542">
    <property type="entry name" value="YgbB"/>
    <property type="match status" value="1"/>
</dbReference>
<keyword evidence="10 14" id="KW-0479">Metal-binding</keyword>
<dbReference type="HAMAP" id="MF_01520">
    <property type="entry name" value="IspDF"/>
    <property type="match status" value="1"/>
</dbReference>